<dbReference type="InterPro" id="IPR018274">
    <property type="entry name" value="PEP_util_AS"/>
</dbReference>
<dbReference type="SUPFAM" id="SSF51621">
    <property type="entry name" value="Phosphoenolpyruvate/pyruvate domain"/>
    <property type="match status" value="1"/>
</dbReference>
<proteinExistence type="inferred from homology"/>
<dbReference type="Proteomes" id="UP000285310">
    <property type="component" value="Unassembled WGS sequence"/>
</dbReference>
<dbReference type="Gene3D" id="3.30.1490.20">
    <property type="entry name" value="ATP-grasp fold, A domain"/>
    <property type="match status" value="1"/>
</dbReference>
<dbReference type="InterPro" id="IPR006319">
    <property type="entry name" value="PEP_synth"/>
</dbReference>
<evidence type="ECO:0000256" key="14">
    <source>
        <dbReference type="ARBA" id="ARBA00047700"/>
    </source>
</evidence>
<evidence type="ECO:0000259" key="16">
    <source>
        <dbReference type="Pfam" id="PF00391"/>
    </source>
</evidence>
<evidence type="ECO:0000256" key="1">
    <source>
        <dbReference type="ARBA" id="ARBA00001946"/>
    </source>
</evidence>
<comment type="function">
    <text evidence="2 15">Catalyzes the phosphorylation of pyruvate to phosphoenolpyruvate.</text>
</comment>
<dbReference type="PANTHER" id="PTHR43030:SF1">
    <property type="entry name" value="PHOSPHOENOLPYRUVATE SYNTHASE"/>
    <property type="match status" value="1"/>
</dbReference>
<dbReference type="Pfam" id="PF02896">
    <property type="entry name" value="PEP-utilizers_C"/>
    <property type="match status" value="1"/>
</dbReference>
<evidence type="ECO:0000256" key="15">
    <source>
        <dbReference type="PIRNR" id="PIRNR000854"/>
    </source>
</evidence>
<keyword evidence="20" id="KW-1185">Reference proteome</keyword>
<dbReference type="PIRSF" id="PIRSF000854">
    <property type="entry name" value="PEP_synthase"/>
    <property type="match status" value="1"/>
</dbReference>
<sequence length="789" mass="86078">MNNSQVVWFSQLGMNDVESVGGKNASLGEMISHLADAGVSVPDGFATTADAYRAFLAHDGLADKINAALDDLDVDDVDALVATGEKIRNWVIEHPFPPELEDAIRDAFAQLADGHDDIAVAVRSSATAEDLPDASFAGQQETFLNVRGLDNIMLAIKDVFASLFNDRAISYRVHKGFEHSQVALSAGIQRMVRADTGASGVMFTIDTESGFDKVVFITSSWGLGEAVVQGAVNPDEFYVYKDNIDARRPAILRRVKGGKAIKMVYTADRSHGKTTEFVDVAAADQAKFSLTDADAEALAAQALIIERHYGRPMDIEWGKDGETGQLFILQARPETVKSNATTLERYQLDSAGHDVVVEGRSIGQRVGAGRVRNVASIKEMNKVEDGDILVTDMTDPDWEPVMKRAAAIVTNRGGRTCHAAIIARELGIPAVVGCGDATEKLADKAEVTVSCAEGDTGYVYDGIIDFNIDEVSLDKMPEIDTKIMMNVGNPERAFDFAGIPNAGVGLARLEFIINRQIGVHPRALLEYDAQPEDLKRQIDAHIAGYNSPREFYVDRLVEGISTLAAAFYPKPVIVRLSDFKSNEYANLLGGAAYEPEEENPMIGWRGASRYLAADFQACFELELEAMKRVRGDMGLTNVQIMIPFVRTLGEAKGVSELLESHGFVRGENDLKVIMMCELPSNAVLADEFLEYFDGFSIGSNDMTQLSLGLDRDSGLISHLFDERDPAVKIMLEKAISACKRNNKYVGICGQGPSDYPDLAKWLLEQGIESMSLNPDTVVSTWLYLAGKKV</sequence>
<dbReference type="InterPro" id="IPR013815">
    <property type="entry name" value="ATP_grasp_subdomain_1"/>
</dbReference>
<dbReference type="GO" id="GO:0046872">
    <property type="term" value="F:metal ion binding"/>
    <property type="evidence" value="ECO:0007669"/>
    <property type="project" value="UniProtKB-KW"/>
</dbReference>
<comment type="caution">
    <text evidence="19">The sequence shown here is derived from an EMBL/GenBank/DDBJ whole genome shotgun (WGS) entry which is preliminary data.</text>
</comment>
<evidence type="ECO:0000256" key="7">
    <source>
        <dbReference type="ARBA" id="ARBA00022679"/>
    </source>
</evidence>
<dbReference type="GO" id="GO:0006094">
    <property type="term" value="P:gluconeogenesis"/>
    <property type="evidence" value="ECO:0007669"/>
    <property type="project" value="UniProtKB-UniPathway"/>
</dbReference>
<dbReference type="NCBIfam" id="NF005057">
    <property type="entry name" value="PRK06464.1"/>
    <property type="match status" value="1"/>
</dbReference>
<evidence type="ECO:0000256" key="12">
    <source>
        <dbReference type="ARBA" id="ARBA00022842"/>
    </source>
</evidence>
<reference evidence="19 20" key="1">
    <citation type="submission" date="2013-10" db="EMBL/GenBank/DDBJ databases">
        <title>Salinisphaera japonica YTM-1 Genome Sequencing.</title>
        <authorList>
            <person name="Lai Q."/>
            <person name="Li C."/>
            <person name="Shao Z."/>
        </authorList>
    </citation>
    <scope>NUCLEOTIDE SEQUENCE [LARGE SCALE GENOMIC DNA]</scope>
    <source>
        <strain evidence="19 20">YTM-1</strain>
    </source>
</reference>
<protein>
    <recommendedName>
        <fullName evidence="6 15">Phosphoenolpyruvate synthase</fullName>
        <shortName evidence="15">PEP synthase</shortName>
        <ecNumber evidence="5 15">2.7.9.2</ecNumber>
    </recommendedName>
    <alternativeName>
        <fullName evidence="13 15">Pyruvate, water dikinase</fullName>
    </alternativeName>
</protein>
<dbReference type="EC" id="2.7.9.2" evidence="5 15"/>
<dbReference type="InterPro" id="IPR023151">
    <property type="entry name" value="PEP_util_CS"/>
</dbReference>
<dbReference type="RefSeq" id="WP_245963245.1">
    <property type="nucleotide sequence ID" value="NZ_AYKG01000016.1"/>
</dbReference>
<keyword evidence="12 15" id="KW-0460">Magnesium</keyword>
<evidence type="ECO:0000256" key="11">
    <source>
        <dbReference type="ARBA" id="ARBA00022840"/>
    </source>
</evidence>
<evidence type="ECO:0000256" key="10">
    <source>
        <dbReference type="ARBA" id="ARBA00022777"/>
    </source>
</evidence>
<dbReference type="Pfam" id="PF01326">
    <property type="entry name" value="PPDK_N"/>
    <property type="match status" value="1"/>
</dbReference>
<dbReference type="GO" id="GO:0008986">
    <property type="term" value="F:pyruvate, water dikinase activity"/>
    <property type="evidence" value="ECO:0007669"/>
    <property type="project" value="UniProtKB-EC"/>
</dbReference>
<dbReference type="Gene3D" id="3.20.20.60">
    <property type="entry name" value="Phosphoenolpyruvate-binding domains"/>
    <property type="match status" value="1"/>
</dbReference>
<dbReference type="FunFam" id="3.50.30.10:FF:000002">
    <property type="entry name" value="Phosphoenolpyruvate synthase"/>
    <property type="match status" value="1"/>
</dbReference>
<name>A0A423PUS2_9GAMM</name>
<feature type="domain" description="Pyruvate phosphate dikinase AMP/ATP-binding" evidence="17">
    <location>
        <begin position="18"/>
        <end position="343"/>
    </location>
</feature>
<dbReference type="PROSITE" id="PS00370">
    <property type="entry name" value="PEP_ENZYMES_PHOS_SITE"/>
    <property type="match status" value="1"/>
</dbReference>
<keyword evidence="9 15" id="KW-0547">Nucleotide-binding</keyword>
<comment type="cofactor">
    <cofactor evidence="1 15">
        <name>Mg(2+)</name>
        <dbReference type="ChEBI" id="CHEBI:18420"/>
    </cofactor>
</comment>
<dbReference type="InterPro" id="IPR002192">
    <property type="entry name" value="PPDK_AMP/ATP-bd"/>
</dbReference>
<evidence type="ECO:0000256" key="4">
    <source>
        <dbReference type="ARBA" id="ARBA00007837"/>
    </source>
</evidence>
<dbReference type="PANTHER" id="PTHR43030">
    <property type="entry name" value="PHOSPHOENOLPYRUVATE SYNTHASE"/>
    <property type="match status" value="1"/>
</dbReference>
<evidence type="ECO:0000256" key="9">
    <source>
        <dbReference type="ARBA" id="ARBA00022741"/>
    </source>
</evidence>
<dbReference type="AlphaFoldDB" id="A0A423PUS2"/>
<evidence type="ECO:0000259" key="18">
    <source>
        <dbReference type="Pfam" id="PF02896"/>
    </source>
</evidence>
<dbReference type="Pfam" id="PF00391">
    <property type="entry name" value="PEP-utilizers"/>
    <property type="match status" value="1"/>
</dbReference>
<dbReference type="InterPro" id="IPR008279">
    <property type="entry name" value="PEP-util_enz_mobile_dom"/>
</dbReference>
<dbReference type="InterPro" id="IPR000121">
    <property type="entry name" value="PEP_util_C"/>
</dbReference>
<comment type="similarity">
    <text evidence="4 15">Belongs to the PEP-utilizing enzyme family.</text>
</comment>
<dbReference type="Gene3D" id="3.50.30.10">
    <property type="entry name" value="Phosphohistidine domain"/>
    <property type="match status" value="1"/>
</dbReference>
<dbReference type="PROSITE" id="PS00742">
    <property type="entry name" value="PEP_ENZYMES_2"/>
    <property type="match status" value="1"/>
</dbReference>
<dbReference type="InterPro" id="IPR040442">
    <property type="entry name" value="Pyrv_kinase-like_dom_sf"/>
</dbReference>
<dbReference type="SUPFAM" id="SSF56059">
    <property type="entry name" value="Glutathione synthetase ATP-binding domain-like"/>
    <property type="match status" value="1"/>
</dbReference>
<evidence type="ECO:0000313" key="20">
    <source>
        <dbReference type="Proteomes" id="UP000285310"/>
    </source>
</evidence>
<dbReference type="SUPFAM" id="SSF52009">
    <property type="entry name" value="Phosphohistidine domain"/>
    <property type="match status" value="1"/>
</dbReference>
<dbReference type="UniPathway" id="UPA00138"/>
<evidence type="ECO:0000256" key="3">
    <source>
        <dbReference type="ARBA" id="ARBA00004742"/>
    </source>
</evidence>
<dbReference type="InterPro" id="IPR036637">
    <property type="entry name" value="Phosphohistidine_dom_sf"/>
</dbReference>
<dbReference type="Gene3D" id="3.30.470.20">
    <property type="entry name" value="ATP-grasp fold, B domain"/>
    <property type="match status" value="1"/>
</dbReference>
<keyword evidence="8 15" id="KW-0479">Metal-binding</keyword>
<feature type="domain" description="PEP-utilising enzyme mobile" evidence="16">
    <location>
        <begin position="384"/>
        <end position="454"/>
    </location>
</feature>
<keyword evidence="11 15" id="KW-0067">ATP-binding</keyword>
<dbReference type="InParanoid" id="A0A423PUS2"/>
<keyword evidence="7 15" id="KW-0808">Transferase</keyword>
<accession>A0A423PUS2</accession>
<organism evidence="19 20">
    <name type="scientific">Salinisphaera japonica YTM-1</name>
    <dbReference type="NCBI Taxonomy" id="1209778"/>
    <lineage>
        <taxon>Bacteria</taxon>
        <taxon>Pseudomonadati</taxon>
        <taxon>Pseudomonadota</taxon>
        <taxon>Gammaproteobacteria</taxon>
        <taxon>Salinisphaerales</taxon>
        <taxon>Salinisphaeraceae</taxon>
        <taxon>Salinisphaera</taxon>
    </lineage>
</organism>
<feature type="domain" description="PEP-utilising enzyme C-terminal" evidence="18">
    <location>
        <begin position="479"/>
        <end position="780"/>
    </location>
</feature>
<dbReference type="NCBIfam" id="TIGR01418">
    <property type="entry name" value="PEP_synth"/>
    <property type="match status" value="1"/>
</dbReference>
<keyword evidence="19" id="KW-0670">Pyruvate</keyword>
<keyword evidence="10 15" id="KW-0418">Kinase</keyword>
<evidence type="ECO:0000256" key="2">
    <source>
        <dbReference type="ARBA" id="ARBA00002988"/>
    </source>
</evidence>
<dbReference type="FunFam" id="3.30.470.20:FF:000017">
    <property type="entry name" value="Phosphoenolpyruvate synthase"/>
    <property type="match status" value="1"/>
</dbReference>
<evidence type="ECO:0000256" key="13">
    <source>
        <dbReference type="ARBA" id="ARBA00033470"/>
    </source>
</evidence>
<comment type="pathway">
    <text evidence="3 15">Carbohydrate biosynthesis; gluconeogenesis.</text>
</comment>
<dbReference type="InterPro" id="IPR015813">
    <property type="entry name" value="Pyrv/PenolPyrv_kinase-like_dom"/>
</dbReference>
<dbReference type="EMBL" id="AYKG01000016">
    <property type="protein sequence ID" value="ROO29324.1"/>
    <property type="molecule type" value="Genomic_DNA"/>
</dbReference>
<evidence type="ECO:0000256" key="8">
    <source>
        <dbReference type="ARBA" id="ARBA00022723"/>
    </source>
</evidence>
<evidence type="ECO:0000256" key="5">
    <source>
        <dbReference type="ARBA" id="ARBA00011996"/>
    </source>
</evidence>
<gene>
    <name evidence="19" type="ORF">SAJA_06745</name>
</gene>
<dbReference type="FunFam" id="3.20.20.60:FF:000010">
    <property type="entry name" value="Phosphoenolpyruvate synthase"/>
    <property type="match status" value="1"/>
</dbReference>
<dbReference type="FunFam" id="3.30.1490.20:FF:000010">
    <property type="entry name" value="Phosphoenolpyruvate synthase"/>
    <property type="match status" value="1"/>
</dbReference>
<dbReference type="GO" id="GO:0005524">
    <property type="term" value="F:ATP binding"/>
    <property type="evidence" value="ECO:0007669"/>
    <property type="project" value="UniProtKB-KW"/>
</dbReference>
<evidence type="ECO:0000256" key="6">
    <source>
        <dbReference type="ARBA" id="ARBA00021623"/>
    </source>
</evidence>
<evidence type="ECO:0000259" key="17">
    <source>
        <dbReference type="Pfam" id="PF01326"/>
    </source>
</evidence>
<dbReference type="FunCoup" id="A0A423PUS2">
    <property type="interactions" value="236"/>
</dbReference>
<comment type="catalytic activity">
    <reaction evidence="14 15">
        <text>pyruvate + ATP + H2O = phosphoenolpyruvate + AMP + phosphate + 2 H(+)</text>
        <dbReference type="Rhea" id="RHEA:11364"/>
        <dbReference type="ChEBI" id="CHEBI:15361"/>
        <dbReference type="ChEBI" id="CHEBI:15377"/>
        <dbReference type="ChEBI" id="CHEBI:15378"/>
        <dbReference type="ChEBI" id="CHEBI:30616"/>
        <dbReference type="ChEBI" id="CHEBI:43474"/>
        <dbReference type="ChEBI" id="CHEBI:58702"/>
        <dbReference type="ChEBI" id="CHEBI:456215"/>
        <dbReference type="EC" id="2.7.9.2"/>
    </reaction>
</comment>
<evidence type="ECO:0000313" key="19">
    <source>
        <dbReference type="EMBL" id="ROO29324.1"/>
    </source>
</evidence>